<evidence type="ECO:0000256" key="3">
    <source>
        <dbReference type="ARBA" id="ARBA00023125"/>
    </source>
</evidence>
<dbReference type="SUPFAM" id="SSF88659">
    <property type="entry name" value="Sigma3 and sigma4 domains of RNA polymerase sigma factors"/>
    <property type="match status" value="2"/>
</dbReference>
<dbReference type="InterPro" id="IPR013324">
    <property type="entry name" value="RNA_pol_sigma_r3/r4-like"/>
</dbReference>
<dbReference type="RefSeq" id="WP_358348962.1">
    <property type="nucleotide sequence ID" value="NZ_JBEZFP010000007.1"/>
</dbReference>
<comment type="caution">
    <text evidence="8">The sequence shown here is derived from an EMBL/GenBank/DDBJ whole genome shotgun (WGS) entry which is preliminary data.</text>
</comment>
<dbReference type="PRINTS" id="PR00046">
    <property type="entry name" value="SIGMA70FCT"/>
</dbReference>
<dbReference type="InterPro" id="IPR000943">
    <property type="entry name" value="RNA_pol_sigma70"/>
</dbReference>
<organism evidence="8 9">
    <name type="scientific">Streptodolium elevatio</name>
    <dbReference type="NCBI Taxonomy" id="3157996"/>
    <lineage>
        <taxon>Bacteria</taxon>
        <taxon>Bacillati</taxon>
        <taxon>Actinomycetota</taxon>
        <taxon>Actinomycetes</taxon>
        <taxon>Kitasatosporales</taxon>
        <taxon>Streptomycetaceae</taxon>
        <taxon>Streptodolium</taxon>
    </lineage>
</organism>
<reference evidence="8 9" key="1">
    <citation type="submission" date="2024-06" db="EMBL/GenBank/DDBJ databases">
        <title>The Natural Products Discovery Center: Release of the First 8490 Sequenced Strains for Exploring Actinobacteria Biosynthetic Diversity.</title>
        <authorList>
            <person name="Kalkreuter E."/>
            <person name="Kautsar S.A."/>
            <person name="Yang D."/>
            <person name="Bader C.D."/>
            <person name="Teijaro C.N."/>
            <person name="Fluegel L."/>
            <person name="Davis C.M."/>
            <person name="Simpson J.R."/>
            <person name="Lauterbach L."/>
            <person name="Steele A.D."/>
            <person name="Gui C."/>
            <person name="Meng S."/>
            <person name="Li G."/>
            <person name="Viehrig K."/>
            <person name="Ye F."/>
            <person name="Su P."/>
            <person name="Kiefer A.F."/>
            <person name="Nichols A."/>
            <person name="Cepeda A.J."/>
            <person name="Yan W."/>
            <person name="Fan B."/>
            <person name="Jiang Y."/>
            <person name="Adhikari A."/>
            <person name="Zheng C.-J."/>
            <person name="Schuster L."/>
            <person name="Cowan T.M."/>
            <person name="Smanski M.J."/>
            <person name="Chevrette M.G."/>
            <person name="De Carvalho L.P.S."/>
            <person name="Shen B."/>
        </authorList>
    </citation>
    <scope>NUCLEOTIDE SEQUENCE [LARGE SCALE GENOMIC DNA]</scope>
    <source>
        <strain evidence="8 9">NPDC048946</strain>
    </source>
</reference>
<dbReference type="InterPro" id="IPR013325">
    <property type="entry name" value="RNA_pol_sigma_r2"/>
</dbReference>
<feature type="domain" description="RNA polymerase sigma-70 region 3" evidence="5">
    <location>
        <begin position="121"/>
        <end position="181"/>
    </location>
</feature>
<dbReference type="EMBL" id="JBEZFP010000007">
    <property type="protein sequence ID" value="MEU8132703.1"/>
    <property type="molecule type" value="Genomic_DNA"/>
</dbReference>
<keyword evidence="1" id="KW-0805">Transcription regulation</keyword>
<dbReference type="InterPro" id="IPR007624">
    <property type="entry name" value="RNA_pol_sigma70_r3"/>
</dbReference>
<dbReference type="NCBIfam" id="TIGR02980">
    <property type="entry name" value="SigBFG"/>
    <property type="match status" value="1"/>
</dbReference>
<dbReference type="Pfam" id="PF04539">
    <property type="entry name" value="Sigma70_r3"/>
    <property type="match status" value="1"/>
</dbReference>
<protein>
    <submittedName>
        <fullName evidence="8">SigB/SigF/SigG family RNA polymerase sigma factor</fullName>
    </submittedName>
</protein>
<dbReference type="Pfam" id="PF04542">
    <property type="entry name" value="Sigma70_r2"/>
    <property type="match status" value="1"/>
</dbReference>
<evidence type="ECO:0000313" key="9">
    <source>
        <dbReference type="Proteomes" id="UP001551482"/>
    </source>
</evidence>
<dbReference type="Gene3D" id="1.20.120.1810">
    <property type="match status" value="1"/>
</dbReference>
<dbReference type="PANTHER" id="PTHR30385">
    <property type="entry name" value="SIGMA FACTOR F FLAGELLAR"/>
    <property type="match status" value="1"/>
</dbReference>
<accession>A0ABV3DAD4</accession>
<gene>
    <name evidence="8" type="ORF">AB0C36_04255</name>
</gene>
<proteinExistence type="predicted"/>
<dbReference type="Proteomes" id="UP001551482">
    <property type="component" value="Unassembled WGS sequence"/>
</dbReference>
<evidence type="ECO:0000313" key="8">
    <source>
        <dbReference type="EMBL" id="MEU8132703.1"/>
    </source>
</evidence>
<dbReference type="InterPro" id="IPR007630">
    <property type="entry name" value="RNA_pol_sigma70_r4"/>
</dbReference>
<dbReference type="InterPro" id="IPR014284">
    <property type="entry name" value="RNA_pol_sigma-70_dom"/>
</dbReference>
<evidence type="ECO:0000259" key="7">
    <source>
        <dbReference type="Pfam" id="PF04545"/>
    </source>
</evidence>
<keyword evidence="9" id="KW-1185">Reference proteome</keyword>
<dbReference type="InterPro" id="IPR014322">
    <property type="entry name" value="RNA_pol_sigma-B/F/G"/>
</dbReference>
<keyword evidence="2" id="KW-0731">Sigma factor</keyword>
<evidence type="ECO:0000256" key="4">
    <source>
        <dbReference type="ARBA" id="ARBA00023163"/>
    </source>
</evidence>
<feature type="domain" description="RNA polymerase sigma-70 region 4" evidence="7">
    <location>
        <begin position="206"/>
        <end position="254"/>
    </location>
</feature>
<dbReference type="Gene3D" id="1.20.140.160">
    <property type="match status" value="1"/>
</dbReference>
<dbReference type="InterPro" id="IPR007627">
    <property type="entry name" value="RNA_pol_sigma70_r2"/>
</dbReference>
<dbReference type="NCBIfam" id="TIGR02937">
    <property type="entry name" value="sigma70-ECF"/>
    <property type="match status" value="1"/>
</dbReference>
<dbReference type="Pfam" id="PF04545">
    <property type="entry name" value="Sigma70_r4"/>
    <property type="match status" value="1"/>
</dbReference>
<evidence type="ECO:0000259" key="6">
    <source>
        <dbReference type="Pfam" id="PF04542"/>
    </source>
</evidence>
<sequence>MPRDPAPAGDRLRERTEALLRRLRALPFGTPRHRALRNEIVELNLNLAGLVSARYHRRPDLRDDLRQVAVVGLIKAVDGYRPGQGNGFLAYAMPTISGEVKRYFRDHTWQLHVRRSEQELFLRVVKARDELAARLGRVPSEDDIAEHMGVPTAEVRKGLALGDAHRVTSLDRTLSPDAPDTVHAVYGAEDPALELAENLAALRPLIAQLPDRDRRILTMRFRDDMTQSEIGERIGLSQMHISRLLSSTCRRLREGLLAS</sequence>
<keyword evidence="3" id="KW-0238">DNA-binding</keyword>
<name>A0ABV3DAD4_9ACTN</name>
<keyword evidence="4" id="KW-0804">Transcription</keyword>
<evidence type="ECO:0000256" key="1">
    <source>
        <dbReference type="ARBA" id="ARBA00023015"/>
    </source>
</evidence>
<evidence type="ECO:0000259" key="5">
    <source>
        <dbReference type="Pfam" id="PF04539"/>
    </source>
</evidence>
<dbReference type="SUPFAM" id="SSF88946">
    <property type="entry name" value="Sigma2 domain of RNA polymerase sigma factors"/>
    <property type="match status" value="1"/>
</dbReference>
<feature type="domain" description="RNA polymerase sigma-70 region 2" evidence="6">
    <location>
        <begin position="51"/>
        <end position="109"/>
    </location>
</feature>
<dbReference type="CDD" id="cd06171">
    <property type="entry name" value="Sigma70_r4"/>
    <property type="match status" value="1"/>
</dbReference>
<evidence type="ECO:0000256" key="2">
    <source>
        <dbReference type="ARBA" id="ARBA00023082"/>
    </source>
</evidence>
<dbReference type="PANTHER" id="PTHR30385:SF4">
    <property type="entry name" value="RNA POLYMERASE SIGMA-E FACTOR"/>
    <property type="match status" value="1"/>
</dbReference>